<dbReference type="InterPro" id="IPR024079">
    <property type="entry name" value="MetalloPept_cat_dom_sf"/>
</dbReference>
<evidence type="ECO:0000259" key="11">
    <source>
        <dbReference type="Pfam" id="PF05649"/>
    </source>
</evidence>
<dbReference type="InterPro" id="IPR042089">
    <property type="entry name" value="Peptidase_M13_dom_2"/>
</dbReference>
<keyword evidence="5" id="KW-0479">Metal-binding</keyword>
<evidence type="ECO:0000256" key="3">
    <source>
        <dbReference type="ARBA" id="ARBA00007357"/>
    </source>
</evidence>
<evidence type="ECO:0000256" key="7">
    <source>
        <dbReference type="ARBA" id="ARBA00022833"/>
    </source>
</evidence>
<comment type="cofactor">
    <cofactor evidence="1">
        <name>Zn(2+)</name>
        <dbReference type="ChEBI" id="CHEBI:29105"/>
    </cofactor>
</comment>
<dbReference type="Pfam" id="PF05649">
    <property type="entry name" value="Peptidase_M13_N"/>
    <property type="match status" value="1"/>
</dbReference>
<keyword evidence="9" id="KW-1133">Transmembrane helix</keyword>
<sequence length="659" mass="75284">MAEGVSDKKPKRTVQCNWGEKSKLERNLIITLIVIILLFIGILLYVVIRPAVMRRTCMSKDCLISASEIISRIRPEIDPCDDVVKFACANSKGRSDSSVKDGIERDLLEILQSEVGDNDHILLKVEKLLFQACLKDGDNNLTLIDNGISDLGWPVLIGYQWRDQNFDWQQLIFKLRKNGYPFEMMLQVQVVKEGPMYTVKVSPPSVTSVTAGVELYKKYMADVAVFFGAEAKRAENEMEKVFYFAQHLKKISDSHSGSVSTTIRNYLEDNADIDWLNYINNILYPVNQLSLDDYAQFPTKEFIDELHNLIYRTPKRTLANYIIWSALEISMPFMPQRLRELRLPYECHTKSDPIPRELLCRQVLRSFVPDPAHIEYARMHLSKVCRTKVTKLYHSVQDELIKAINETSWLDGASRNHSINILSGLNPIIGIVSDYFSDSIFGKDSWPGYHGNVPQNATFFQMVLAESYRYQNNQFHKVRKGGTQDAHAPVTSTLLNVDLESNTITLPIGILRKEMFSEDRPMYLNYGLLGRVIAVQLSKVMIEMGVDIDENYVWTATARDQFFEKAKCLVDAPGETLNNTLANLSAEYFGTQVAYSAYKKWSKQNTRETLLPGLSYDPHQVFWISSIHCSTPTLLQSNNDFTKDFNCPTNPSSKKCKIF</sequence>
<dbReference type="EMBL" id="GEZM01066370">
    <property type="protein sequence ID" value="JAV67921.1"/>
    <property type="molecule type" value="Transcribed_RNA"/>
</dbReference>
<keyword evidence="9" id="KW-0812">Transmembrane</keyword>
<dbReference type="AlphaFoldDB" id="A0A1Y1L557"/>
<dbReference type="PROSITE" id="PS51885">
    <property type="entry name" value="NEPRILYSIN"/>
    <property type="match status" value="1"/>
</dbReference>
<feature type="domain" description="Peptidase M13 C-terminal" evidence="10">
    <location>
        <begin position="500"/>
        <end position="625"/>
    </location>
</feature>
<dbReference type="InterPro" id="IPR018497">
    <property type="entry name" value="Peptidase_M13_C"/>
</dbReference>
<reference evidence="12" key="1">
    <citation type="journal article" date="2016" name="Sci. Rep.">
        <title>Molecular characterization of firefly nuptial gifts: a multi-omics approach sheds light on postcopulatory sexual selection.</title>
        <authorList>
            <person name="Al-Wathiqui N."/>
            <person name="Fallon T.R."/>
            <person name="South A."/>
            <person name="Weng J.K."/>
            <person name="Lewis S.M."/>
        </authorList>
    </citation>
    <scope>NUCLEOTIDE SEQUENCE</scope>
</reference>
<keyword evidence="6" id="KW-0378">Hydrolase</keyword>
<keyword evidence="8" id="KW-0482">Metalloprotease</keyword>
<evidence type="ECO:0008006" key="13">
    <source>
        <dbReference type="Google" id="ProtNLM"/>
    </source>
</evidence>
<keyword evidence="7" id="KW-0862">Zinc</keyword>
<evidence type="ECO:0000256" key="8">
    <source>
        <dbReference type="ARBA" id="ARBA00023049"/>
    </source>
</evidence>
<evidence type="ECO:0000256" key="9">
    <source>
        <dbReference type="SAM" id="Phobius"/>
    </source>
</evidence>
<protein>
    <recommendedName>
        <fullName evidence="13">Peptidase M13 N-terminal domain-containing protein</fullName>
    </recommendedName>
</protein>
<dbReference type="GO" id="GO:0046872">
    <property type="term" value="F:metal ion binding"/>
    <property type="evidence" value="ECO:0007669"/>
    <property type="project" value="UniProtKB-KW"/>
</dbReference>
<evidence type="ECO:0000313" key="12">
    <source>
        <dbReference type="EMBL" id="JAV67921.1"/>
    </source>
</evidence>
<evidence type="ECO:0000256" key="6">
    <source>
        <dbReference type="ARBA" id="ARBA00022801"/>
    </source>
</evidence>
<comment type="subcellular location">
    <subcellularLocation>
        <location evidence="2">Cell membrane</location>
        <topology evidence="2">Single-pass type II membrane protein</topology>
    </subcellularLocation>
</comment>
<dbReference type="PANTHER" id="PTHR11733:SF167">
    <property type="entry name" value="FI17812P1-RELATED"/>
    <property type="match status" value="1"/>
</dbReference>
<feature type="domain" description="Peptidase M13 N-terminal" evidence="11">
    <location>
        <begin position="79"/>
        <end position="430"/>
    </location>
</feature>
<dbReference type="GO" id="GO:0016485">
    <property type="term" value="P:protein processing"/>
    <property type="evidence" value="ECO:0007669"/>
    <property type="project" value="TreeGrafter"/>
</dbReference>
<keyword evidence="9" id="KW-0472">Membrane</keyword>
<dbReference type="GO" id="GO:0004222">
    <property type="term" value="F:metalloendopeptidase activity"/>
    <property type="evidence" value="ECO:0007669"/>
    <property type="project" value="InterPro"/>
</dbReference>
<dbReference type="Gene3D" id="1.10.1380.10">
    <property type="entry name" value="Neutral endopeptidase , domain2"/>
    <property type="match status" value="1"/>
</dbReference>
<feature type="transmembrane region" description="Helical" evidence="9">
    <location>
        <begin position="28"/>
        <end position="48"/>
    </location>
</feature>
<name>A0A1Y1L557_PHOPY</name>
<dbReference type="Pfam" id="PF01431">
    <property type="entry name" value="Peptidase_M13"/>
    <property type="match status" value="1"/>
</dbReference>
<dbReference type="PANTHER" id="PTHR11733">
    <property type="entry name" value="ZINC METALLOPROTEASE FAMILY M13 NEPRILYSIN-RELATED"/>
    <property type="match status" value="1"/>
</dbReference>
<evidence type="ECO:0000256" key="5">
    <source>
        <dbReference type="ARBA" id="ARBA00022723"/>
    </source>
</evidence>
<dbReference type="SUPFAM" id="SSF55486">
    <property type="entry name" value="Metalloproteases ('zincins'), catalytic domain"/>
    <property type="match status" value="1"/>
</dbReference>
<accession>A0A1Y1L557</accession>
<dbReference type="Gene3D" id="3.40.390.10">
    <property type="entry name" value="Collagenase (Catalytic Domain)"/>
    <property type="match status" value="1"/>
</dbReference>
<dbReference type="InterPro" id="IPR008753">
    <property type="entry name" value="Peptidase_M13_N"/>
</dbReference>
<evidence type="ECO:0000256" key="4">
    <source>
        <dbReference type="ARBA" id="ARBA00022670"/>
    </source>
</evidence>
<evidence type="ECO:0000259" key="10">
    <source>
        <dbReference type="Pfam" id="PF01431"/>
    </source>
</evidence>
<comment type="similarity">
    <text evidence="3">Belongs to the peptidase M13 family.</text>
</comment>
<evidence type="ECO:0000256" key="2">
    <source>
        <dbReference type="ARBA" id="ARBA00004401"/>
    </source>
</evidence>
<keyword evidence="4" id="KW-0645">Protease</keyword>
<dbReference type="GO" id="GO:0005886">
    <property type="term" value="C:plasma membrane"/>
    <property type="evidence" value="ECO:0007669"/>
    <property type="project" value="UniProtKB-SubCell"/>
</dbReference>
<proteinExistence type="inferred from homology"/>
<dbReference type="InterPro" id="IPR000718">
    <property type="entry name" value="Peptidase_M13"/>
</dbReference>
<evidence type="ECO:0000256" key="1">
    <source>
        <dbReference type="ARBA" id="ARBA00001947"/>
    </source>
</evidence>
<organism evidence="12">
    <name type="scientific">Photinus pyralis</name>
    <name type="common">Common eastern firefly</name>
    <name type="synonym">Lampyris pyralis</name>
    <dbReference type="NCBI Taxonomy" id="7054"/>
    <lineage>
        <taxon>Eukaryota</taxon>
        <taxon>Metazoa</taxon>
        <taxon>Ecdysozoa</taxon>
        <taxon>Arthropoda</taxon>
        <taxon>Hexapoda</taxon>
        <taxon>Insecta</taxon>
        <taxon>Pterygota</taxon>
        <taxon>Neoptera</taxon>
        <taxon>Endopterygota</taxon>
        <taxon>Coleoptera</taxon>
        <taxon>Polyphaga</taxon>
        <taxon>Elateriformia</taxon>
        <taxon>Elateroidea</taxon>
        <taxon>Lampyridae</taxon>
        <taxon>Lampyrinae</taxon>
        <taxon>Photinus</taxon>
    </lineage>
</organism>